<dbReference type="SUPFAM" id="SSF56436">
    <property type="entry name" value="C-type lectin-like"/>
    <property type="match status" value="1"/>
</dbReference>
<dbReference type="GeneTree" id="ENSGT00440000039859"/>
<dbReference type="OMA" id="WGRCKRF"/>
<keyword evidence="1 5" id="KW-0732">Signal</keyword>
<protein>
    <submittedName>
        <fullName evidence="7">Proteoglycan 2, bone marrow</fullName>
    </submittedName>
</protein>
<evidence type="ECO:0000259" key="6">
    <source>
        <dbReference type="PROSITE" id="PS50041"/>
    </source>
</evidence>
<dbReference type="CDD" id="cd03598">
    <property type="entry name" value="CLECT_EMBP_like"/>
    <property type="match status" value="1"/>
</dbReference>
<evidence type="ECO:0000256" key="3">
    <source>
        <dbReference type="ARBA" id="ARBA00023157"/>
    </source>
</evidence>
<dbReference type="InterPro" id="IPR050111">
    <property type="entry name" value="C-type_lectin/snaclec_domain"/>
</dbReference>
<sequence length="226" mass="25179">MKLHLLLALLVGGASALHLRSETSDFESPMGDETLLQAGEILRQEAEECLSGKELMPPEEEEEEASGSEGAPEDEGAIHSVSALDVMDKDFQCPKEEDTVKLVGSPRFKINRFLLVRAAKKFGQAQFVCQRCYRGTLVSIHDFNLNSRIHNSVRGLNEGQIWIGGRVVGSGRNKCFRWVDGSSWNFAYWAAGQPQTRRGSCVTLCTQGGHWRLSVCNKRRPFICSY</sequence>
<keyword evidence="2" id="KW-0430">Lectin</keyword>
<dbReference type="Gene3D" id="3.10.100.10">
    <property type="entry name" value="Mannose-Binding Protein A, subunit A"/>
    <property type="match status" value="1"/>
</dbReference>
<dbReference type="SMART" id="SM00034">
    <property type="entry name" value="CLECT"/>
    <property type="match status" value="1"/>
</dbReference>
<dbReference type="InterPro" id="IPR016186">
    <property type="entry name" value="C-type_lectin-like/link_sf"/>
</dbReference>
<proteinExistence type="predicted"/>
<dbReference type="RefSeq" id="XP_008834363.1">
    <property type="nucleotide sequence ID" value="XM_008836141.1"/>
</dbReference>
<keyword evidence="8" id="KW-1185">Reference proteome</keyword>
<gene>
    <name evidence="7" type="primary">Prg2</name>
</gene>
<feature type="compositionally biased region" description="Acidic residues" evidence="4">
    <location>
        <begin position="57"/>
        <end position="75"/>
    </location>
</feature>
<dbReference type="GO" id="GO:0030246">
    <property type="term" value="F:carbohydrate binding"/>
    <property type="evidence" value="ECO:0007669"/>
    <property type="project" value="UniProtKB-KW"/>
</dbReference>
<dbReference type="PRINTS" id="PR00770">
    <property type="entry name" value="EMAJORBASICP"/>
</dbReference>
<feature type="chain" id="PRO_5034815961" evidence="5">
    <location>
        <begin position="17"/>
        <end position="226"/>
    </location>
</feature>
<dbReference type="FunFam" id="3.10.100.10:FF:000090">
    <property type="entry name" value="Proteoglycan 2, bone marrow"/>
    <property type="match status" value="1"/>
</dbReference>
<dbReference type="GO" id="GO:0032753">
    <property type="term" value="P:positive regulation of interleukin-4 production"/>
    <property type="evidence" value="ECO:0007669"/>
    <property type="project" value="Ensembl"/>
</dbReference>
<dbReference type="GeneID" id="103736627"/>
<keyword evidence="3" id="KW-1015">Disulfide bond</keyword>
<dbReference type="CTD" id="5553"/>
<dbReference type="GO" id="GO:0002215">
    <property type="term" value="P:defense response to nematode"/>
    <property type="evidence" value="ECO:0007669"/>
    <property type="project" value="Ensembl"/>
</dbReference>
<dbReference type="InterPro" id="IPR002352">
    <property type="entry name" value="Eosinophil_major_basic"/>
</dbReference>
<dbReference type="AlphaFoldDB" id="A0A8C6S069"/>
<dbReference type="KEGG" id="ngi:103736627"/>
<feature type="signal peptide" evidence="5">
    <location>
        <begin position="1"/>
        <end position="16"/>
    </location>
</feature>
<dbReference type="GO" id="GO:0006955">
    <property type="term" value="P:immune response"/>
    <property type="evidence" value="ECO:0007669"/>
    <property type="project" value="InterPro"/>
</dbReference>
<dbReference type="OrthoDB" id="6369810at2759"/>
<dbReference type="GO" id="GO:0010936">
    <property type="term" value="P:negative regulation of macrophage cytokine production"/>
    <property type="evidence" value="ECO:0007669"/>
    <property type="project" value="Ensembl"/>
</dbReference>
<dbReference type="PROSITE" id="PS50041">
    <property type="entry name" value="C_TYPE_LECTIN_2"/>
    <property type="match status" value="1"/>
</dbReference>
<accession>A0A8C6S069</accession>
<reference evidence="7" key="2">
    <citation type="submission" date="2025-09" db="UniProtKB">
        <authorList>
            <consortium name="Ensembl"/>
        </authorList>
    </citation>
    <scope>IDENTIFICATION</scope>
</reference>
<feature type="region of interest" description="Disordered" evidence="4">
    <location>
        <begin position="52"/>
        <end position="75"/>
    </location>
</feature>
<dbReference type="Proteomes" id="UP000694381">
    <property type="component" value="Unassembled WGS sequence"/>
</dbReference>
<dbReference type="Pfam" id="PF00059">
    <property type="entry name" value="Lectin_C"/>
    <property type="match status" value="1"/>
</dbReference>
<evidence type="ECO:0000256" key="4">
    <source>
        <dbReference type="SAM" id="MobiDB-lite"/>
    </source>
</evidence>
<evidence type="ECO:0000313" key="8">
    <source>
        <dbReference type="Proteomes" id="UP000694381"/>
    </source>
</evidence>
<evidence type="ECO:0000313" key="7">
    <source>
        <dbReference type="Ensembl" id="ENSNGAP00000025734.1"/>
    </source>
</evidence>
<name>A0A8C6S069_NANGA</name>
<reference evidence="7" key="1">
    <citation type="submission" date="2025-08" db="UniProtKB">
        <authorList>
            <consortium name="Ensembl"/>
        </authorList>
    </citation>
    <scope>IDENTIFICATION</scope>
</reference>
<dbReference type="InterPro" id="IPR001304">
    <property type="entry name" value="C-type_lectin-like"/>
</dbReference>
<dbReference type="PANTHER" id="PTHR22803">
    <property type="entry name" value="MANNOSE, PHOSPHOLIPASE, LECTIN RECEPTOR RELATED"/>
    <property type="match status" value="1"/>
</dbReference>
<evidence type="ECO:0000256" key="2">
    <source>
        <dbReference type="ARBA" id="ARBA00022734"/>
    </source>
</evidence>
<dbReference type="InterPro" id="IPR016187">
    <property type="entry name" value="CTDL_fold"/>
</dbReference>
<evidence type="ECO:0000256" key="5">
    <source>
        <dbReference type="SAM" id="SignalP"/>
    </source>
</evidence>
<dbReference type="GO" id="GO:0032693">
    <property type="term" value="P:negative regulation of interleukin-10 production"/>
    <property type="evidence" value="ECO:0007669"/>
    <property type="project" value="Ensembl"/>
</dbReference>
<feature type="domain" description="C-type lectin" evidence="6">
    <location>
        <begin position="108"/>
        <end position="225"/>
    </location>
</feature>
<organism evidence="7 8">
    <name type="scientific">Nannospalax galili</name>
    <name type="common">Northern Israeli blind subterranean mole rat</name>
    <name type="synonym">Spalax galili</name>
    <dbReference type="NCBI Taxonomy" id="1026970"/>
    <lineage>
        <taxon>Eukaryota</taxon>
        <taxon>Metazoa</taxon>
        <taxon>Chordata</taxon>
        <taxon>Craniata</taxon>
        <taxon>Vertebrata</taxon>
        <taxon>Euteleostomi</taxon>
        <taxon>Mammalia</taxon>
        <taxon>Eutheria</taxon>
        <taxon>Euarchontoglires</taxon>
        <taxon>Glires</taxon>
        <taxon>Rodentia</taxon>
        <taxon>Myomorpha</taxon>
        <taxon>Muroidea</taxon>
        <taxon>Spalacidae</taxon>
        <taxon>Spalacinae</taxon>
        <taxon>Nannospalax</taxon>
    </lineage>
</organism>
<dbReference type="InterPro" id="IPR033816">
    <property type="entry name" value="EMBP_CTLD"/>
</dbReference>
<evidence type="ECO:0000256" key="1">
    <source>
        <dbReference type="ARBA" id="ARBA00022729"/>
    </source>
</evidence>
<dbReference type="Ensembl" id="ENSNGAT00000031455.1">
    <property type="protein sequence ID" value="ENSNGAP00000025734.1"/>
    <property type="gene ID" value="ENSNGAG00000023590.1"/>
</dbReference>